<dbReference type="InterPro" id="IPR018357">
    <property type="entry name" value="Hexapep_transf_CS"/>
</dbReference>
<keyword evidence="4" id="KW-0012">Acyltransferase</keyword>
<dbReference type="RefSeq" id="WP_103905570.1">
    <property type="nucleotide sequence ID" value="NZ_CP049246.1"/>
</dbReference>
<dbReference type="CDD" id="cd03354">
    <property type="entry name" value="LbH_SAT"/>
    <property type="match status" value="1"/>
</dbReference>
<protein>
    <submittedName>
        <fullName evidence="5">Serine O-acetyltransferase</fullName>
    </submittedName>
</protein>
<dbReference type="Pfam" id="PF00132">
    <property type="entry name" value="Hexapep"/>
    <property type="match status" value="1"/>
</dbReference>
<dbReference type="AlphaFoldDB" id="A0A1H5VQ84"/>
<dbReference type="PANTHER" id="PTHR42811">
    <property type="entry name" value="SERINE ACETYLTRANSFERASE"/>
    <property type="match status" value="1"/>
</dbReference>
<sequence length="187" mass="20432">MGYLPNYAIAWKYIKSDFVRYGYSLDSKKIVLNALFALNHCFTYSFWFRLAKVKTGLLYPLAKIMHRRLSRKYGIQIPVNTEIGFGLYIGHGVGLIINPTAKIGNNVNLSQFTTIGAHGKAANIGDNVYIGPSVCIVNEVNIGNNSTIGAGAVVVKDVPDFATAAGVPAKIINYNSTGELVNNRFKL</sequence>
<dbReference type="InterPro" id="IPR011004">
    <property type="entry name" value="Trimer_LpxA-like_sf"/>
</dbReference>
<evidence type="ECO:0000313" key="6">
    <source>
        <dbReference type="Proteomes" id="UP000236731"/>
    </source>
</evidence>
<reference evidence="6" key="1">
    <citation type="submission" date="2016-10" db="EMBL/GenBank/DDBJ databases">
        <authorList>
            <person name="Varghese N."/>
            <person name="Submissions S."/>
        </authorList>
    </citation>
    <scope>NUCLEOTIDE SEQUENCE [LARGE SCALE GENOMIC DNA]</scope>
    <source>
        <strain evidence="6">DSM 22361</strain>
    </source>
</reference>
<name>A0A1H5VQ84_9SPHI</name>
<dbReference type="SUPFAM" id="SSF51161">
    <property type="entry name" value="Trimeric LpxA-like enzymes"/>
    <property type="match status" value="1"/>
</dbReference>
<evidence type="ECO:0000256" key="4">
    <source>
        <dbReference type="ARBA" id="ARBA00023315"/>
    </source>
</evidence>
<proteinExistence type="inferred from homology"/>
<evidence type="ECO:0000256" key="2">
    <source>
        <dbReference type="ARBA" id="ARBA00022679"/>
    </source>
</evidence>
<dbReference type="Proteomes" id="UP000236731">
    <property type="component" value="Unassembled WGS sequence"/>
</dbReference>
<dbReference type="InterPro" id="IPR045304">
    <property type="entry name" value="LbH_SAT"/>
</dbReference>
<evidence type="ECO:0000256" key="3">
    <source>
        <dbReference type="ARBA" id="ARBA00022737"/>
    </source>
</evidence>
<dbReference type="GO" id="GO:0016746">
    <property type="term" value="F:acyltransferase activity"/>
    <property type="evidence" value="ECO:0007669"/>
    <property type="project" value="UniProtKB-KW"/>
</dbReference>
<keyword evidence="2 5" id="KW-0808">Transferase</keyword>
<dbReference type="PROSITE" id="PS00101">
    <property type="entry name" value="HEXAPEP_TRANSFERASES"/>
    <property type="match status" value="1"/>
</dbReference>
<comment type="similarity">
    <text evidence="1">Belongs to the transferase hexapeptide repeat family.</text>
</comment>
<dbReference type="EMBL" id="FNUT01000003">
    <property type="protein sequence ID" value="SEF89459.1"/>
    <property type="molecule type" value="Genomic_DNA"/>
</dbReference>
<dbReference type="Gene3D" id="2.160.10.10">
    <property type="entry name" value="Hexapeptide repeat proteins"/>
    <property type="match status" value="1"/>
</dbReference>
<keyword evidence="3" id="KW-0677">Repeat</keyword>
<evidence type="ECO:0000313" key="5">
    <source>
        <dbReference type="EMBL" id="SEF89459.1"/>
    </source>
</evidence>
<evidence type="ECO:0000256" key="1">
    <source>
        <dbReference type="ARBA" id="ARBA00007274"/>
    </source>
</evidence>
<gene>
    <name evidence="5" type="ORF">SAMN05421877_103201</name>
</gene>
<dbReference type="OrthoDB" id="9814490at2"/>
<organism evidence="5 6">
    <name type="scientific">Sphingobacterium lactis</name>
    <dbReference type="NCBI Taxonomy" id="797291"/>
    <lineage>
        <taxon>Bacteria</taxon>
        <taxon>Pseudomonadati</taxon>
        <taxon>Bacteroidota</taxon>
        <taxon>Sphingobacteriia</taxon>
        <taxon>Sphingobacteriales</taxon>
        <taxon>Sphingobacteriaceae</taxon>
        <taxon>Sphingobacterium</taxon>
    </lineage>
</organism>
<accession>A0A1H5VQ84</accession>
<dbReference type="InterPro" id="IPR001451">
    <property type="entry name" value="Hexapep"/>
</dbReference>
<keyword evidence="6" id="KW-1185">Reference proteome</keyword>